<comment type="caution">
    <text evidence="2">The sequence shown here is derived from an EMBL/GenBank/DDBJ whole genome shotgun (WGS) entry which is preliminary data.</text>
</comment>
<gene>
    <name evidence="2" type="ORF">MtrunA17_Chr7g0233791</name>
</gene>
<name>A0A396H1T1_MEDTR</name>
<proteinExistence type="predicted"/>
<dbReference type="Proteomes" id="UP000265566">
    <property type="component" value="Chromosome 7"/>
</dbReference>
<reference evidence="2" key="1">
    <citation type="journal article" date="2018" name="Nat. Plants">
        <title>Whole-genome landscape of Medicago truncatula symbiotic genes.</title>
        <authorList>
            <person name="Pecrix Y."/>
            <person name="Gamas P."/>
            <person name="Carrere S."/>
        </authorList>
    </citation>
    <scope>NUCLEOTIDE SEQUENCE</scope>
    <source>
        <tissue evidence="2">Leaves</tissue>
    </source>
</reference>
<evidence type="ECO:0000256" key="1">
    <source>
        <dbReference type="SAM" id="Phobius"/>
    </source>
</evidence>
<keyword evidence="1" id="KW-0472">Membrane</keyword>
<feature type="transmembrane region" description="Helical" evidence="1">
    <location>
        <begin position="108"/>
        <end position="126"/>
    </location>
</feature>
<organism evidence="2">
    <name type="scientific">Medicago truncatula</name>
    <name type="common">Barrel medic</name>
    <name type="synonym">Medicago tribuloides</name>
    <dbReference type="NCBI Taxonomy" id="3880"/>
    <lineage>
        <taxon>Eukaryota</taxon>
        <taxon>Viridiplantae</taxon>
        <taxon>Streptophyta</taxon>
        <taxon>Embryophyta</taxon>
        <taxon>Tracheophyta</taxon>
        <taxon>Spermatophyta</taxon>
        <taxon>Magnoliopsida</taxon>
        <taxon>eudicotyledons</taxon>
        <taxon>Gunneridae</taxon>
        <taxon>Pentapetalae</taxon>
        <taxon>rosids</taxon>
        <taxon>fabids</taxon>
        <taxon>Fabales</taxon>
        <taxon>Fabaceae</taxon>
        <taxon>Papilionoideae</taxon>
        <taxon>50 kb inversion clade</taxon>
        <taxon>NPAAA clade</taxon>
        <taxon>Hologalegina</taxon>
        <taxon>IRL clade</taxon>
        <taxon>Trifolieae</taxon>
        <taxon>Medicago</taxon>
    </lineage>
</organism>
<sequence length="180" mass="19980">MFSFLDLGFPFLVVSNGDGWLLTTTTVGSAVKTSDSVPLDLSVVLDHDCSVARGCSSFTINPPSQLPDRCRRKDRGGFVVVVCAGLFKFSFAFCLFGCQTPSFCEISVFWWCVWWLVVVVMGVLCLDSSRVWGDCCWAGDVLEAFRHVCREWCCRAAAFGDVQVVVMEDVFVAYFLVCLC</sequence>
<protein>
    <recommendedName>
        <fullName evidence="3">Transmembrane protein</fullName>
    </recommendedName>
</protein>
<evidence type="ECO:0000313" key="2">
    <source>
        <dbReference type="EMBL" id="RHN45664.1"/>
    </source>
</evidence>
<evidence type="ECO:0008006" key="3">
    <source>
        <dbReference type="Google" id="ProtNLM"/>
    </source>
</evidence>
<keyword evidence="1" id="KW-0812">Transmembrane</keyword>
<dbReference type="Gramene" id="rna40045">
    <property type="protein sequence ID" value="RHN45664.1"/>
    <property type="gene ID" value="gene40045"/>
</dbReference>
<keyword evidence="1" id="KW-1133">Transmembrane helix</keyword>
<accession>A0A396H1T1</accession>
<dbReference type="AlphaFoldDB" id="A0A396H1T1"/>
<feature type="transmembrane region" description="Helical" evidence="1">
    <location>
        <begin position="78"/>
        <end position="102"/>
    </location>
</feature>
<dbReference type="EMBL" id="PSQE01000007">
    <property type="protein sequence ID" value="RHN45664.1"/>
    <property type="molecule type" value="Genomic_DNA"/>
</dbReference>